<feature type="region of interest" description="Disordered" evidence="1">
    <location>
        <begin position="136"/>
        <end position="155"/>
    </location>
</feature>
<gene>
    <name evidence="2" type="ORF">RhiirC2_852579</name>
</gene>
<dbReference type="VEuPathDB" id="FungiDB:FUN_019639"/>
<comment type="caution">
    <text evidence="2">The sequence shown here is derived from an EMBL/GenBank/DDBJ whole genome shotgun (WGS) entry which is preliminary data.</text>
</comment>
<accession>A0A2N1MYY3</accession>
<evidence type="ECO:0000313" key="2">
    <source>
        <dbReference type="EMBL" id="PKK66872.1"/>
    </source>
</evidence>
<dbReference type="EMBL" id="LLXL01001036">
    <property type="protein sequence ID" value="PKK66872.1"/>
    <property type="molecule type" value="Genomic_DNA"/>
</dbReference>
<protein>
    <submittedName>
        <fullName evidence="2">Uncharacterized protein</fullName>
    </submittedName>
</protein>
<evidence type="ECO:0000256" key="1">
    <source>
        <dbReference type="SAM" id="MobiDB-lite"/>
    </source>
</evidence>
<dbReference type="VEuPathDB" id="FungiDB:RhiirA1_539611"/>
<organism evidence="2 3">
    <name type="scientific">Rhizophagus irregularis</name>
    <dbReference type="NCBI Taxonomy" id="588596"/>
    <lineage>
        <taxon>Eukaryota</taxon>
        <taxon>Fungi</taxon>
        <taxon>Fungi incertae sedis</taxon>
        <taxon>Mucoromycota</taxon>
        <taxon>Glomeromycotina</taxon>
        <taxon>Glomeromycetes</taxon>
        <taxon>Glomerales</taxon>
        <taxon>Glomeraceae</taxon>
        <taxon>Rhizophagus</taxon>
    </lineage>
</organism>
<feature type="compositionally biased region" description="Basic and acidic residues" evidence="1">
    <location>
        <begin position="146"/>
        <end position="155"/>
    </location>
</feature>
<reference evidence="2 3" key="1">
    <citation type="submission" date="2016-04" db="EMBL/GenBank/DDBJ databases">
        <title>Genome analyses suggest a sexual origin of heterokaryosis in a supposedly ancient asexual fungus.</title>
        <authorList>
            <person name="Ropars J."/>
            <person name="Sedzielewska K."/>
            <person name="Noel J."/>
            <person name="Charron P."/>
            <person name="Farinelli L."/>
            <person name="Marton T."/>
            <person name="Kruger M."/>
            <person name="Pelin A."/>
            <person name="Brachmann A."/>
            <person name="Corradi N."/>
        </authorList>
    </citation>
    <scope>NUCLEOTIDE SEQUENCE [LARGE SCALE GENOMIC DNA]</scope>
    <source>
        <strain evidence="2 3">C2</strain>
    </source>
</reference>
<proteinExistence type="predicted"/>
<dbReference type="AlphaFoldDB" id="A0A2N1MYY3"/>
<evidence type="ECO:0000313" key="3">
    <source>
        <dbReference type="Proteomes" id="UP000233469"/>
    </source>
</evidence>
<dbReference type="Proteomes" id="UP000233469">
    <property type="component" value="Unassembled WGS sequence"/>
</dbReference>
<name>A0A2N1MYY3_9GLOM</name>
<reference evidence="2 3" key="2">
    <citation type="submission" date="2017-10" db="EMBL/GenBank/DDBJ databases">
        <title>Extensive intraspecific genome diversity in a model arbuscular mycorrhizal fungus.</title>
        <authorList>
            <person name="Chen E.C.H."/>
            <person name="Morin E."/>
            <person name="Baudet D."/>
            <person name="Noel J."/>
            <person name="Ndikumana S."/>
            <person name="Charron P."/>
            <person name="St-Onge C."/>
            <person name="Giorgi J."/>
            <person name="Grigoriev I.V."/>
            <person name="Roux C."/>
            <person name="Martin F.M."/>
            <person name="Corradi N."/>
        </authorList>
    </citation>
    <scope>NUCLEOTIDE SEQUENCE [LARGE SCALE GENOMIC DNA]</scope>
    <source>
        <strain evidence="2 3">C2</strain>
    </source>
</reference>
<sequence length="188" mass="22046">MHLNEICITEHLKKIQKNTNNNRIKDWLKYYQQPYILSSLNQFISNINHKTWCKSGTNTNNAKKVAHFMVNREGKQLKLLSAILSVSYTYQNKSEIKRTSESIICKGFHNQKNKESVIDLTNDHLFNKPSFKRKLSLSTNKKSSKKSKEEPLENEKTEILELEIEEKKMVLREHAIKARIAEVKKTRS</sequence>